<proteinExistence type="predicted"/>
<feature type="compositionally biased region" description="Basic residues" evidence="1">
    <location>
        <begin position="19"/>
        <end position="31"/>
    </location>
</feature>
<reference evidence="2 3" key="1">
    <citation type="submission" date="2018-11" db="EMBL/GenBank/DDBJ databases">
        <authorList>
            <consortium name="Pathogen Informatics"/>
        </authorList>
    </citation>
    <scope>NUCLEOTIDE SEQUENCE [LARGE SCALE GENOMIC DNA]</scope>
</reference>
<evidence type="ECO:0000313" key="2">
    <source>
        <dbReference type="EMBL" id="VDN10475.1"/>
    </source>
</evidence>
<sequence>MEEGRSSVGKQLLSGLARKMSRGTPKKRPPHIKPGLPSAFANGPDEEEAWKVMLRVPSLPFEGTKQE</sequence>
<feature type="region of interest" description="Disordered" evidence="1">
    <location>
        <begin position="1"/>
        <end position="43"/>
    </location>
</feature>
<dbReference type="EMBL" id="UYRU01049231">
    <property type="protein sequence ID" value="VDN10475.1"/>
    <property type="molecule type" value="Genomic_DNA"/>
</dbReference>
<protein>
    <submittedName>
        <fullName evidence="2">Uncharacterized protein</fullName>
    </submittedName>
</protein>
<evidence type="ECO:0000256" key="1">
    <source>
        <dbReference type="SAM" id="MobiDB-lite"/>
    </source>
</evidence>
<evidence type="ECO:0000313" key="3">
    <source>
        <dbReference type="Proteomes" id="UP000281553"/>
    </source>
</evidence>
<gene>
    <name evidence="2" type="ORF">DILT_LOCUS6306</name>
</gene>
<name>A0A3P7KZ90_DIBLA</name>
<dbReference type="Proteomes" id="UP000281553">
    <property type="component" value="Unassembled WGS sequence"/>
</dbReference>
<accession>A0A3P7KZ90</accession>
<keyword evidence="3" id="KW-1185">Reference proteome</keyword>
<dbReference type="AlphaFoldDB" id="A0A3P7KZ90"/>
<organism evidence="2 3">
    <name type="scientific">Dibothriocephalus latus</name>
    <name type="common">Fish tapeworm</name>
    <name type="synonym">Diphyllobothrium latum</name>
    <dbReference type="NCBI Taxonomy" id="60516"/>
    <lineage>
        <taxon>Eukaryota</taxon>
        <taxon>Metazoa</taxon>
        <taxon>Spiralia</taxon>
        <taxon>Lophotrochozoa</taxon>
        <taxon>Platyhelminthes</taxon>
        <taxon>Cestoda</taxon>
        <taxon>Eucestoda</taxon>
        <taxon>Diphyllobothriidea</taxon>
        <taxon>Diphyllobothriidae</taxon>
        <taxon>Dibothriocephalus</taxon>
    </lineage>
</organism>